<proteinExistence type="inferred from homology"/>
<dbReference type="Pfam" id="PF25019">
    <property type="entry name" value="LRR_R13L1-DRL21"/>
    <property type="match status" value="1"/>
</dbReference>
<dbReference type="Proteomes" id="UP000241394">
    <property type="component" value="Chromosome LG8"/>
</dbReference>
<reference evidence="11 12" key="1">
    <citation type="submission" date="2017-07" db="EMBL/GenBank/DDBJ databases">
        <title>An improved, manually edited Actinidia chinensis var. chinensis (kiwifruit) genome highlights the challenges associated with draft genomes and gene prediction in plants.</title>
        <authorList>
            <person name="Pilkington S."/>
            <person name="Crowhurst R."/>
            <person name="Hilario E."/>
            <person name="Nardozza S."/>
            <person name="Fraser L."/>
            <person name="Peng Y."/>
            <person name="Gunaseelan K."/>
            <person name="Simpson R."/>
            <person name="Tahir J."/>
            <person name="Deroles S."/>
            <person name="Templeton K."/>
            <person name="Luo Z."/>
            <person name="Davy M."/>
            <person name="Cheng C."/>
            <person name="Mcneilage M."/>
            <person name="Scaglione D."/>
            <person name="Liu Y."/>
            <person name="Zhang Q."/>
            <person name="Datson P."/>
            <person name="De Silva N."/>
            <person name="Gardiner S."/>
            <person name="Bassett H."/>
            <person name="Chagne D."/>
            <person name="Mccallum J."/>
            <person name="Dzierzon H."/>
            <person name="Deng C."/>
            <person name="Wang Y.-Y."/>
            <person name="Barron N."/>
            <person name="Manako K."/>
            <person name="Bowen J."/>
            <person name="Foster T."/>
            <person name="Erridge Z."/>
            <person name="Tiffin H."/>
            <person name="Waite C."/>
            <person name="Davies K."/>
            <person name="Grierson E."/>
            <person name="Laing W."/>
            <person name="Kirk R."/>
            <person name="Chen X."/>
            <person name="Wood M."/>
            <person name="Montefiori M."/>
            <person name="Brummell D."/>
            <person name="Schwinn K."/>
            <person name="Catanach A."/>
            <person name="Fullerton C."/>
            <person name="Li D."/>
            <person name="Meiyalaghan S."/>
            <person name="Nieuwenhuizen N."/>
            <person name="Read N."/>
            <person name="Prakash R."/>
            <person name="Hunter D."/>
            <person name="Zhang H."/>
            <person name="Mckenzie M."/>
            <person name="Knabel M."/>
            <person name="Harris A."/>
            <person name="Allan A."/>
            <person name="Chen A."/>
            <person name="Janssen B."/>
            <person name="Plunkett B."/>
            <person name="Dwamena C."/>
            <person name="Voogd C."/>
            <person name="Leif D."/>
            <person name="Lafferty D."/>
            <person name="Souleyre E."/>
            <person name="Varkonyi-Gasic E."/>
            <person name="Gambi F."/>
            <person name="Hanley J."/>
            <person name="Yao J.-L."/>
            <person name="Cheung J."/>
            <person name="David K."/>
            <person name="Warren B."/>
            <person name="Marsh K."/>
            <person name="Snowden K."/>
            <person name="Lin-Wang K."/>
            <person name="Brian L."/>
            <person name="Martinez-Sanchez M."/>
            <person name="Wang M."/>
            <person name="Ileperuma N."/>
            <person name="Macnee N."/>
            <person name="Campin R."/>
            <person name="Mcatee P."/>
            <person name="Drummond R."/>
            <person name="Espley R."/>
            <person name="Ireland H."/>
            <person name="Wu R."/>
            <person name="Atkinson R."/>
            <person name="Karunairetnam S."/>
            <person name="Bulley S."/>
            <person name="Chunkath S."/>
            <person name="Hanley Z."/>
            <person name="Storey R."/>
            <person name="Thrimawithana A."/>
            <person name="Thomson S."/>
            <person name="David C."/>
            <person name="Testolin R."/>
        </authorList>
    </citation>
    <scope>NUCLEOTIDE SEQUENCE [LARGE SCALE GENOMIC DNA]</scope>
    <source>
        <strain evidence="12">cv. Red5</strain>
        <tissue evidence="11">Young leaf</tissue>
    </source>
</reference>
<feature type="domain" description="Disease resistance protein winged helix" evidence="9">
    <location>
        <begin position="434"/>
        <end position="502"/>
    </location>
</feature>
<dbReference type="FunFam" id="1.10.10.10:FF:000322">
    <property type="entry name" value="Probable disease resistance protein At1g63360"/>
    <property type="match status" value="1"/>
</dbReference>
<dbReference type="FunFam" id="3.40.50.300:FF:001091">
    <property type="entry name" value="Probable disease resistance protein At1g61300"/>
    <property type="match status" value="1"/>
</dbReference>
<dbReference type="EMBL" id="NKQK01000008">
    <property type="protein sequence ID" value="PSS24320.1"/>
    <property type="molecule type" value="Genomic_DNA"/>
</dbReference>
<protein>
    <submittedName>
        <fullName evidence="11">Disease resistance RPP13-like protein</fullName>
    </submittedName>
</protein>
<dbReference type="InterPro" id="IPR002182">
    <property type="entry name" value="NB-ARC"/>
</dbReference>
<dbReference type="SUPFAM" id="SSF52058">
    <property type="entry name" value="L domain-like"/>
    <property type="match status" value="2"/>
</dbReference>
<dbReference type="GO" id="GO:0043531">
    <property type="term" value="F:ADP binding"/>
    <property type="evidence" value="ECO:0007669"/>
    <property type="project" value="InterPro"/>
</dbReference>
<evidence type="ECO:0000259" key="8">
    <source>
        <dbReference type="Pfam" id="PF18052"/>
    </source>
</evidence>
<dbReference type="InterPro" id="IPR041118">
    <property type="entry name" value="Rx_N"/>
</dbReference>
<comment type="caution">
    <text evidence="11">The sequence shown here is derived from an EMBL/GenBank/DDBJ whole genome shotgun (WGS) entry which is preliminary data.</text>
</comment>
<evidence type="ECO:0000256" key="5">
    <source>
        <dbReference type="ARBA" id="ARBA00022821"/>
    </source>
</evidence>
<dbReference type="InParanoid" id="A0A2R6R9U9"/>
<dbReference type="Pfam" id="PF00931">
    <property type="entry name" value="NB-ARC"/>
    <property type="match status" value="1"/>
</dbReference>
<evidence type="ECO:0000259" key="10">
    <source>
        <dbReference type="Pfam" id="PF25019"/>
    </source>
</evidence>
<dbReference type="STRING" id="1590841.A0A2R6R9U9"/>
<evidence type="ECO:0000259" key="7">
    <source>
        <dbReference type="Pfam" id="PF00931"/>
    </source>
</evidence>
<keyword evidence="4" id="KW-0547">Nucleotide-binding</keyword>
<evidence type="ECO:0000256" key="2">
    <source>
        <dbReference type="ARBA" id="ARBA00022614"/>
    </source>
</evidence>
<dbReference type="Pfam" id="PF18052">
    <property type="entry name" value="Rx_N"/>
    <property type="match status" value="1"/>
</dbReference>
<dbReference type="Gene3D" id="1.10.10.10">
    <property type="entry name" value="Winged helix-like DNA-binding domain superfamily/Winged helix DNA-binding domain"/>
    <property type="match status" value="1"/>
</dbReference>
<keyword evidence="12" id="KW-1185">Reference proteome</keyword>
<dbReference type="PANTHER" id="PTHR36766">
    <property type="entry name" value="PLANT BROAD-SPECTRUM MILDEW RESISTANCE PROTEIN RPW8"/>
    <property type="match status" value="1"/>
</dbReference>
<dbReference type="Gene3D" id="1.20.5.4130">
    <property type="match status" value="1"/>
</dbReference>
<dbReference type="SUPFAM" id="SSF52540">
    <property type="entry name" value="P-loop containing nucleoside triphosphate hydrolases"/>
    <property type="match status" value="1"/>
</dbReference>
<dbReference type="OrthoDB" id="1896560at2759"/>
<evidence type="ECO:0000256" key="1">
    <source>
        <dbReference type="ARBA" id="ARBA00008894"/>
    </source>
</evidence>
<dbReference type="PRINTS" id="PR00364">
    <property type="entry name" value="DISEASERSIST"/>
</dbReference>
<dbReference type="InterPro" id="IPR042197">
    <property type="entry name" value="Apaf_helical"/>
</dbReference>
<feature type="domain" description="Disease resistance N-terminal" evidence="8">
    <location>
        <begin position="10"/>
        <end position="103"/>
    </location>
</feature>
<evidence type="ECO:0000256" key="3">
    <source>
        <dbReference type="ARBA" id="ARBA00022737"/>
    </source>
</evidence>
<evidence type="ECO:0000256" key="4">
    <source>
        <dbReference type="ARBA" id="ARBA00022741"/>
    </source>
</evidence>
<keyword evidence="2" id="KW-0433">Leucine-rich repeat</keyword>
<dbReference type="Gene3D" id="1.10.8.430">
    <property type="entry name" value="Helical domain of apoptotic protease-activating factors"/>
    <property type="match status" value="1"/>
</dbReference>
<keyword evidence="3" id="KW-0677">Repeat</keyword>
<evidence type="ECO:0000313" key="12">
    <source>
        <dbReference type="Proteomes" id="UP000241394"/>
    </source>
</evidence>
<keyword evidence="5" id="KW-0611">Plant defense</keyword>
<feature type="domain" description="R13L1/DRL21-like LRR repeat region" evidence="10">
    <location>
        <begin position="683"/>
        <end position="807"/>
    </location>
</feature>
<dbReference type="InterPro" id="IPR056789">
    <property type="entry name" value="LRR_R13L1-DRL21"/>
</dbReference>
<evidence type="ECO:0000259" key="9">
    <source>
        <dbReference type="Pfam" id="PF23559"/>
    </source>
</evidence>
<dbReference type="Gene3D" id="3.80.10.10">
    <property type="entry name" value="Ribonuclease Inhibitor"/>
    <property type="match status" value="4"/>
</dbReference>
<gene>
    <name evidence="11" type="ORF">CEY00_Acc09242</name>
</gene>
<feature type="domain" description="NB-ARC" evidence="7">
    <location>
        <begin position="177"/>
        <end position="348"/>
    </location>
</feature>
<dbReference type="InterPro" id="IPR058922">
    <property type="entry name" value="WHD_DRP"/>
</dbReference>
<dbReference type="InterPro" id="IPR032675">
    <property type="entry name" value="LRR_dom_sf"/>
</dbReference>
<dbReference type="Gramene" id="PSS24320">
    <property type="protein sequence ID" value="PSS24320"/>
    <property type="gene ID" value="CEY00_Acc09242"/>
</dbReference>
<evidence type="ECO:0000256" key="6">
    <source>
        <dbReference type="ARBA" id="ARBA00022840"/>
    </source>
</evidence>
<accession>A0A2R6R9U9</accession>
<dbReference type="InterPro" id="IPR027417">
    <property type="entry name" value="P-loop_NTPase"/>
</dbReference>
<sequence>MAEALVGGAFLSATLQVLFDRLASREVLNLFRGPKPNDGDKLLRKLKIKLMELDLVIDHAERKQFTNQSVKNWLEELKDAVYHADDLLDVIATEALRLKVESQYQSGPNQVRAHISTSSSLLDAEFVSKIEEVVDILEYFAKQKDVLGLKEVASQKWSHRLPSTSLVDESRVFGRESDKEEIIQLLVSNELSGSEIDVIPIVGMGGVGKTTLAQLVYNDEIVSRHFEMKAWVCVSEEFDVIRVTKTILEAVNSRNYDTQDLNLLQVNLKESLRGKKFLIVLDDVWNDSPRDWDILKAPFTVGACGSKIIVTTRNHSVASIMQTVPVYNLRQVSDEDCWSLFAKFAFYNGDSRAHPELEKIGREIVIQRCKGLPLAAKTLAGLLRSTRDVEEWDNILKSELWDLPEDKNDILPVLRLSYHYLPSHLKQCFAFCSLFSKDYEFEKEKLVLLWMAQNFVKQPNSSKTLEEVGDEYFHELLSRSFFQQASGSKSSFVMHDLVHDLAQVVSGQFIVRLDQEKQHDVSTKVRHFSCDGVEKFQAIKNAKQLRTFLPMNPPLFRHLTSNRGVDDILSRLRCSRVLSLSYYRITELPISIGKLIHLRYLDLSRTKIKLLPEIVCTLYNLQTLLLIYCSSLTTLPEDFGNLVCLCYLDIRGTKLTKMPMQMGRLRGLQHLTDFVVGTSGSGINELKEFDHLRGKLSLSSLQNVIGGNDAFEANLKEKKYLEELVMKWGNTTDDSQNEREVLEKLQPHTNLKGLTIKNYGGTRFPDWLGDWSYAKIVSLFLTECHNCFSLPPLGQLASLKCLNIARMNEITSVGQEFYGDVSSTKPFQSLETLHFEEMSEWVDWQIFGNGEFSQLRELWIIKCPKLVGGLPENIPSLVRLEIQECPGLMASLPRSCAAGQKLHISHLQSLNELPPELCALTNLKELTIASCPNLLSFSSHGIPPNFTNLKKLTIASCPNLLSFFSDGIPPTLKKLSIDNCEKLVVPLSAEMERCYTSLEYLLLWNCDTITHLPLDFFPKLRFLNISSCDNLEALSIPNGRGLQILTSLEGVIITDCRSMVSFPQGGLPAPNLRRFRLVSCLKLQVLPEQMQTLFPFLESLVLTNCPEIESFPDGGLPSNLSSLRISNCRKLVNRRREWGLQRLPSLREFKLEGDEDVGDSFPEEGMLPSTLTTLSIRDLSNLKSLNKRGFQLLCSLERLVIEKCPQLRSLPEEGFPASLKFLWIGQCPQLRSLPEEGLPASLKTLIISDCPQLQALPEKGLPPSLSELEIKYCPLLKPRCQRDRGDDWHKIAHIPFIVIDFEMIS</sequence>
<keyword evidence="6" id="KW-0067">ATP-binding</keyword>
<comment type="similarity">
    <text evidence="1">Belongs to the disease resistance NB-LRR family.</text>
</comment>
<reference evidence="12" key="2">
    <citation type="journal article" date="2018" name="BMC Genomics">
        <title>A manually annotated Actinidia chinensis var. chinensis (kiwifruit) genome highlights the challenges associated with draft genomes and gene prediction in plants.</title>
        <authorList>
            <person name="Pilkington S.M."/>
            <person name="Crowhurst R."/>
            <person name="Hilario E."/>
            <person name="Nardozza S."/>
            <person name="Fraser L."/>
            <person name="Peng Y."/>
            <person name="Gunaseelan K."/>
            <person name="Simpson R."/>
            <person name="Tahir J."/>
            <person name="Deroles S.C."/>
            <person name="Templeton K."/>
            <person name="Luo Z."/>
            <person name="Davy M."/>
            <person name="Cheng C."/>
            <person name="McNeilage M."/>
            <person name="Scaglione D."/>
            <person name="Liu Y."/>
            <person name="Zhang Q."/>
            <person name="Datson P."/>
            <person name="De Silva N."/>
            <person name="Gardiner S.E."/>
            <person name="Bassett H."/>
            <person name="Chagne D."/>
            <person name="McCallum J."/>
            <person name="Dzierzon H."/>
            <person name="Deng C."/>
            <person name="Wang Y.Y."/>
            <person name="Barron L."/>
            <person name="Manako K."/>
            <person name="Bowen J."/>
            <person name="Foster T.M."/>
            <person name="Erridge Z.A."/>
            <person name="Tiffin H."/>
            <person name="Waite C.N."/>
            <person name="Davies K.M."/>
            <person name="Grierson E.P."/>
            <person name="Laing W.A."/>
            <person name="Kirk R."/>
            <person name="Chen X."/>
            <person name="Wood M."/>
            <person name="Montefiori M."/>
            <person name="Brummell D.A."/>
            <person name="Schwinn K.E."/>
            <person name="Catanach A."/>
            <person name="Fullerton C."/>
            <person name="Li D."/>
            <person name="Meiyalaghan S."/>
            <person name="Nieuwenhuizen N."/>
            <person name="Read N."/>
            <person name="Prakash R."/>
            <person name="Hunter D."/>
            <person name="Zhang H."/>
            <person name="McKenzie M."/>
            <person name="Knabel M."/>
            <person name="Harris A."/>
            <person name="Allan A.C."/>
            <person name="Gleave A."/>
            <person name="Chen A."/>
            <person name="Janssen B.J."/>
            <person name="Plunkett B."/>
            <person name="Ampomah-Dwamena C."/>
            <person name="Voogd C."/>
            <person name="Leif D."/>
            <person name="Lafferty D."/>
            <person name="Souleyre E.J.F."/>
            <person name="Varkonyi-Gasic E."/>
            <person name="Gambi F."/>
            <person name="Hanley J."/>
            <person name="Yao J.L."/>
            <person name="Cheung J."/>
            <person name="David K.M."/>
            <person name="Warren B."/>
            <person name="Marsh K."/>
            <person name="Snowden K.C."/>
            <person name="Lin-Wang K."/>
            <person name="Brian L."/>
            <person name="Martinez-Sanchez M."/>
            <person name="Wang M."/>
            <person name="Ileperuma N."/>
            <person name="Macnee N."/>
            <person name="Campin R."/>
            <person name="McAtee P."/>
            <person name="Drummond R.S.M."/>
            <person name="Espley R.V."/>
            <person name="Ireland H.S."/>
            <person name="Wu R."/>
            <person name="Atkinson R.G."/>
            <person name="Karunairetnam S."/>
            <person name="Bulley S."/>
            <person name="Chunkath S."/>
            <person name="Hanley Z."/>
            <person name="Storey R."/>
            <person name="Thrimawithana A.H."/>
            <person name="Thomson S."/>
            <person name="David C."/>
            <person name="Testolin R."/>
            <person name="Huang H."/>
            <person name="Hellens R.P."/>
            <person name="Schaffer R.J."/>
        </authorList>
    </citation>
    <scope>NUCLEOTIDE SEQUENCE [LARGE SCALE GENOMIC DNA]</scope>
    <source>
        <strain evidence="12">cv. Red5</strain>
    </source>
</reference>
<dbReference type="GO" id="GO:0005524">
    <property type="term" value="F:ATP binding"/>
    <property type="evidence" value="ECO:0007669"/>
    <property type="project" value="UniProtKB-KW"/>
</dbReference>
<organism evidence="11 12">
    <name type="scientific">Actinidia chinensis var. chinensis</name>
    <name type="common">Chinese soft-hair kiwi</name>
    <dbReference type="NCBI Taxonomy" id="1590841"/>
    <lineage>
        <taxon>Eukaryota</taxon>
        <taxon>Viridiplantae</taxon>
        <taxon>Streptophyta</taxon>
        <taxon>Embryophyta</taxon>
        <taxon>Tracheophyta</taxon>
        <taxon>Spermatophyta</taxon>
        <taxon>Magnoliopsida</taxon>
        <taxon>eudicotyledons</taxon>
        <taxon>Gunneridae</taxon>
        <taxon>Pentapetalae</taxon>
        <taxon>asterids</taxon>
        <taxon>Ericales</taxon>
        <taxon>Actinidiaceae</taxon>
        <taxon>Actinidia</taxon>
    </lineage>
</organism>
<dbReference type="InterPro" id="IPR036388">
    <property type="entry name" value="WH-like_DNA-bd_sf"/>
</dbReference>
<dbReference type="Pfam" id="PF23559">
    <property type="entry name" value="WHD_DRP"/>
    <property type="match status" value="1"/>
</dbReference>
<dbReference type="Gene3D" id="3.40.50.300">
    <property type="entry name" value="P-loop containing nucleotide triphosphate hydrolases"/>
    <property type="match status" value="1"/>
</dbReference>
<dbReference type="PANTHER" id="PTHR36766:SF40">
    <property type="entry name" value="DISEASE RESISTANCE PROTEIN RGA3"/>
    <property type="match status" value="1"/>
</dbReference>
<dbReference type="GO" id="GO:0051607">
    <property type="term" value="P:defense response to virus"/>
    <property type="evidence" value="ECO:0007669"/>
    <property type="project" value="UniProtKB-ARBA"/>
</dbReference>
<evidence type="ECO:0000313" key="11">
    <source>
        <dbReference type="EMBL" id="PSS24320.1"/>
    </source>
</evidence>
<name>A0A2R6R9U9_ACTCC</name>
<dbReference type="OMA" id="IRIQEMQ"/>